<dbReference type="Pfam" id="PF04321">
    <property type="entry name" value="RmlD_sub_bind"/>
    <property type="match status" value="1"/>
</dbReference>
<comment type="pathway">
    <text evidence="2">Carbohydrate biosynthesis; dTDP-L-rhamnose biosynthesis.</text>
</comment>
<dbReference type="EC" id="1.1.1.133" evidence="2"/>
<dbReference type="Gene3D" id="3.40.50.720">
    <property type="entry name" value="NAD(P)-binding Rossmann-like Domain"/>
    <property type="match status" value="1"/>
</dbReference>
<dbReference type="InterPro" id="IPR036291">
    <property type="entry name" value="NAD(P)-bd_dom_sf"/>
</dbReference>
<accession>A0ABV4CLT4</accession>
<feature type="domain" description="RmlD-like substrate binding" evidence="3">
    <location>
        <begin position="7"/>
        <end position="298"/>
    </location>
</feature>
<dbReference type="PANTHER" id="PTHR10491:SF4">
    <property type="entry name" value="METHIONINE ADENOSYLTRANSFERASE 2 SUBUNIT BETA"/>
    <property type="match status" value="1"/>
</dbReference>
<reference evidence="4 5" key="1">
    <citation type="submission" date="2024-08" db="EMBL/GenBank/DDBJ databases">
        <title>Genome mining of Saccharopolyspora cebuensis PGLac3 from Nigerian medicinal plant.</title>
        <authorList>
            <person name="Ezeobiora C.E."/>
            <person name="Igbokwe N.H."/>
            <person name="Amin D.H."/>
            <person name="Mendie U.E."/>
        </authorList>
    </citation>
    <scope>NUCLEOTIDE SEQUENCE [LARGE SCALE GENOMIC DNA]</scope>
    <source>
        <strain evidence="4 5">PGLac3</strain>
    </source>
</reference>
<dbReference type="SUPFAM" id="SSF51735">
    <property type="entry name" value="NAD(P)-binding Rossmann-fold domains"/>
    <property type="match status" value="1"/>
</dbReference>
<dbReference type="RefSeq" id="WP_345358562.1">
    <property type="nucleotide sequence ID" value="NZ_BAABII010000003.1"/>
</dbReference>
<comment type="similarity">
    <text evidence="1 2">Belongs to the dTDP-4-dehydrorhamnose reductase family.</text>
</comment>
<comment type="function">
    <text evidence="2">Catalyzes the reduction of dTDP-6-deoxy-L-lyxo-4-hexulose to yield dTDP-L-rhamnose.</text>
</comment>
<gene>
    <name evidence="4" type="primary">rfbD</name>
    <name evidence="4" type="ORF">AB8O55_21765</name>
</gene>
<keyword evidence="2 4" id="KW-0560">Oxidoreductase</keyword>
<dbReference type="GO" id="GO:0008831">
    <property type="term" value="F:dTDP-4-dehydrorhamnose reductase activity"/>
    <property type="evidence" value="ECO:0007669"/>
    <property type="project" value="UniProtKB-EC"/>
</dbReference>
<evidence type="ECO:0000256" key="1">
    <source>
        <dbReference type="ARBA" id="ARBA00010944"/>
    </source>
</evidence>
<dbReference type="InterPro" id="IPR005913">
    <property type="entry name" value="dTDP_dehydrorham_reduct"/>
</dbReference>
<dbReference type="PANTHER" id="PTHR10491">
    <property type="entry name" value="DTDP-4-DEHYDRORHAMNOSE REDUCTASE"/>
    <property type="match status" value="1"/>
</dbReference>
<name>A0ABV4CLT4_9PSEU</name>
<sequence length="304" mass="32203">MTGRLAVLVPGGRGQLGGELKRLVQQRSGWLAHAPGSRELDVTDEGAVADAVDSFAETARDARLRPVVINAAAYTAVDAAESDAGAAERINATGPRLLAAACAGSGVPLLHVSTDYVFDGTATEPYEPDAPTAPRTAYGRTKLAGERAVLDSAAPAWVVRTAWVYGGGGANFVRSMVRLAAERPELSVVDDQIGSPTWAADLAAGLVELAERAARRDGPRQPVLHCTNTGAASWWEFARAIFAELGTDPERVRPCGTADFPRPAPRPAYSVLSDRAWRDAGLTPLRPWREALAAAFEQDPRLTT</sequence>
<evidence type="ECO:0000313" key="4">
    <source>
        <dbReference type="EMBL" id="MEY8042049.1"/>
    </source>
</evidence>
<dbReference type="Gene3D" id="3.90.25.10">
    <property type="entry name" value="UDP-galactose 4-epimerase, domain 1"/>
    <property type="match status" value="1"/>
</dbReference>
<evidence type="ECO:0000313" key="5">
    <source>
        <dbReference type="Proteomes" id="UP001564626"/>
    </source>
</evidence>
<comment type="caution">
    <text evidence="4">The sequence shown here is derived from an EMBL/GenBank/DDBJ whole genome shotgun (WGS) entry which is preliminary data.</text>
</comment>
<evidence type="ECO:0000256" key="2">
    <source>
        <dbReference type="RuleBase" id="RU364082"/>
    </source>
</evidence>
<proteinExistence type="inferred from homology"/>
<keyword evidence="2" id="KW-0521">NADP</keyword>
<dbReference type="InterPro" id="IPR029903">
    <property type="entry name" value="RmlD-like-bd"/>
</dbReference>
<protein>
    <recommendedName>
        <fullName evidence="2">dTDP-4-dehydrorhamnose reductase</fullName>
        <ecNumber evidence="2">1.1.1.133</ecNumber>
    </recommendedName>
</protein>
<evidence type="ECO:0000259" key="3">
    <source>
        <dbReference type="Pfam" id="PF04321"/>
    </source>
</evidence>
<dbReference type="NCBIfam" id="TIGR01214">
    <property type="entry name" value="rmlD"/>
    <property type="match status" value="1"/>
</dbReference>
<keyword evidence="5" id="KW-1185">Reference proteome</keyword>
<organism evidence="4 5">
    <name type="scientific">Saccharopolyspora cebuensis</name>
    <dbReference type="NCBI Taxonomy" id="418759"/>
    <lineage>
        <taxon>Bacteria</taxon>
        <taxon>Bacillati</taxon>
        <taxon>Actinomycetota</taxon>
        <taxon>Actinomycetes</taxon>
        <taxon>Pseudonocardiales</taxon>
        <taxon>Pseudonocardiaceae</taxon>
        <taxon>Saccharopolyspora</taxon>
    </lineage>
</organism>
<dbReference type="EMBL" id="JBGEHV010000047">
    <property type="protein sequence ID" value="MEY8042049.1"/>
    <property type="molecule type" value="Genomic_DNA"/>
</dbReference>
<dbReference type="CDD" id="cd05254">
    <property type="entry name" value="dTDP_HR_like_SDR_e"/>
    <property type="match status" value="1"/>
</dbReference>
<dbReference type="Proteomes" id="UP001564626">
    <property type="component" value="Unassembled WGS sequence"/>
</dbReference>